<proteinExistence type="predicted"/>
<protein>
    <submittedName>
        <fullName evidence="2">Uncharacterized protein</fullName>
    </submittedName>
</protein>
<accession>A0AAX1PBU2</accession>
<evidence type="ECO:0000313" key="2">
    <source>
        <dbReference type="EMBL" id="RAI97613.1"/>
    </source>
</evidence>
<feature type="transmembrane region" description="Helical" evidence="1">
    <location>
        <begin position="76"/>
        <end position="100"/>
    </location>
</feature>
<keyword evidence="1" id="KW-0472">Membrane</keyword>
<evidence type="ECO:0000313" key="3">
    <source>
        <dbReference type="Proteomes" id="UP000249422"/>
    </source>
</evidence>
<dbReference type="EMBL" id="QLLM01000037">
    <property type="protein sequence ID" value="RAI97613.1"/>
    <property type="molecule type" value="Genomic_DNA"/>
</dbReference>
<dbReference type="Proteomes" id="UP000249422">
    <property type="component" value="Unassembled WGS sequence"/>
</dbReference>
<name>A0AAX1PBU2_AERSA</name>
<keyword evidence="1" id="KW-0812">Transmembrane</keyword>
<feature type="transmembrane region" description="Helical" evidence="1">
    <location>
        <begin position="42"/>
        <end position="64"/>
    </location>
</feature>
<gene>
    <name evidence="2" type="ORF">DEU50_13713</name>
</gene>
<dbReference type="AlphaFoldDB" id="A0AAX1PBU2"/>
<organism evidence="2 3">
    <name type="scientific">Aeromonas salmonicida</name>
    <dbReference type="NCBI Taxonomy" id="645"/>
    <lineage>
        <taxon>Bacteria</taxon>
        <taxon>Pseudomonadati</taxon>
        <taxon>Pseudomonadota</taxon>
        <taxon>Gammaproteobacteria</taxon>
        <taxon>Aeromonadales</taxon>
        <taxon>Aeromonadaceae</taxon>
        <taxon>Aeromonas</taxon>
    </lineage>
</organism>
<evidence type="ECO:0000256" key="1">
    <source>
        <dbReference type="SAM" id="Phobius"/>
    </source>
</evidence>
<keyword evidence="1" id="KW-1133">Transmembrane helix</keyword>
<comment type="caution">
    <text evidence="2">The sequence shown here is derived from an EMBL/GenBank/DDBJ whole genome shotgun (WGS) entry which is preliminary data.</text>
</comment>
<sequence length="103" mass="11056">MLEDKVMENTNEVSGAEFTAEDKEAMNHAAYAQCTFILAQVLLYPTLGATGAILAAFCGMMPWLPRFVKQAPSKAFGMVLASVCLAPLYAKVCTFIVTAVQSS</sequence>
<reference evidence="2 3" key="1">
    <citation type="submission" date="2018-06" db="EMBL/GenBank/DDBJ databases">
        <title>Freshwater and sediment microbial communities from various areas in North America, analyzing microbe dynamics in response to fracking.</title>
        <authorList>
            <person name="Lamendella R."/>
        </authorList>
    </citation>
    <scope>NUCLEOTIDE SEQUENCE [LARGE SCALE GENOMIC DNA]</scope>
    <source>
        <strain evidence="2 3">17</strain>
    </source>
</reference>